<name>A0AAD7QDJ7_QUISA</name>
<evidence type="ECO:0000256" key="3">
    <source>
        <dbReference type="ARBA" id="ARBA00022801"/>
    </source>
</evidence>
<dbReference type="KEGG" id="qsa:O6P43_002945"/>
<dbReference type="GO" id="GO:0046872">
    <property type="term" value="F:metal ion binding"/>
    <property type="evidence" value="ECO:0007669"/>
    <property type="project" value="UniProtKB-KW"/>
</dbReference>
<dbReference type="Gene3D" id="3.40.50.1000">
    <property type="entry name" value="HAD superfamily/HAD-like"/>
    <property type="match status" value="1"/>
</dbReference>
<evidence type="ECO:0000313" key="8">
    <source>
        <dbReference type="EMBL" id="KAJ7979557.1"/>
    </source>
</evidence>
<dbReference type="Pfam" id="PF05761">
    <property type="entry name" value="5_nucleotid"/>
    <property type="match status" value="1"/>
</dbReference>
<dbReference type="GO" id="GO:0008253">
    <property type="term" value="F:5'-nucleotidase activity"/>
    <property type="evidence" value="ECO:0007669"/>
    <property type="project" value="TreeGrafter"/>
</dbReference>
<accession>A0AAD7QDJ7</accession>
<dbReference type="PANTHER" id="PTHR12103">
    <property type="entry name" value="5'-NUCLEOTIDASE DOMAIN-CONTAINING"/>
    <property type="match status" value="1"/>
</dbReference>
<dbReference type="PIRSF" id="PIRSF017434">
    <property type="entry name" value="Purine_5'-nucleotidase"/>
    <property type="match status" value="1"/>
</dbReference>
<keyword evidence="3" id="KW-0378">Hydrolase</keyword>
<dbReference type="SUPFAM" id="SSF56784">
    <property type="entry name" value="HAD-like"/>
    <property type="match status" value="1"/>
</dbReference>
<dbReference type="InterPro" id="IPR016695">
    <property type="entry name" value="Pur_nucleotidase"/>
</dbReference>
<evidence type="ECO:0000256" key="4">
    <source>
        <dbReference type="ARBA" id="ARBA00022842"/>
    </source>
</evidence>
<keyword evidence="2 6" id="KW-0479">Metal-binding</keyword>
<dbReference type="PANTHER" id="PTHR12103:SF12">
    <property type="entry name" value="FI20020P1"/>
    <property type="match status" value="1"/>
</dbReference>
<dbReference type="InterPro" id="IPR036412">
    <property type="entry name" value="HAD-like_sf"/>
</dbReference>
<feature type="active site" description="Proton donor" evidence="5">
    <location>
        <position position="111"/>
    </location>
</feature>
<keyword evidence="4 6" id="KW-0460">Magnesium</keyword>
<organism evidence="8 9">
    <name type="scientific">Quillaja saponaria</name>
    <name type="common">Soap bark tree</name>
    <dbReference type="NCBI Taxonomy" id="32244"/>
    <lineage>
        <taxon>Eukaryota</taxon>
        <taxon>Viridiplantae</taxon>
        <taxon>Streptophyta</taxon>
        <taxon>Embryophyta</taxon>
        <taxon>Tracheophyta</taxon>
        <taxon>Spermatophyta</taxon>
        <taxon>Magnoliopsida</taxon>
        <taxon>eudicotyledons</taxon>
        <taxon>Gunneridae</taxon>
        <taxon>Pentapetalae</taxon>
        <taxon>rosids</taxon>
        <taxon>fabids</taxon>
        <taxon>Fabales</taxon>
        <taxon>Quillajaceae</taxon>
        <taxon>Quillaja</taxon>
    </lineage>
</organism>
<proteinExistence type="inferred from homology"/>
<evidence type="ECO:0000256" key="6">
    <source>
        <dbReference type="PIRSR" id="PIRSR017434-2"/>
    </source>
</evidence>
<sequence>MAYLSRLLQRTTISSCGVQEGFLGSFRSYSVIASKEQNVLKYEDKDVRAEADNFLLDDEIPKLRRELDAAKESFLKIPEALKTMPKMNPKGIYVNKNLRLDNIQVYGFDYDYTLAHYSANLQSLIYDLAKEHMVNELRYPEICMKFKYDPTFPIRGLYYDKLKGCLMKLDFFGSIESDGCYFGRRKLSRKEIHDTYGTRHIGRDQARGLVGLMDFFCFSEACLIADIVQHFVDAKLEFDACYIYEDVNRAIQHVHRSGLVHRGILFDPHRYLVKNGQILRFLRMLREKGKKLFLLTNSPFHFVDGGMRFMLEDSLGCRDSWRELFDVVIAKANKPSFYTSDHPFRCYDTENDTLAFTKVDAFLPDKVHYHGSLKAFLQITKWHGPEVIYFGDHLFSDLRGPSKAGWRTAAIIHELENEIHIQNADSYRFEQAKFHIMQEFLGRLHATVANNERTEAYKSLLEELNEERQKARNIMKSMFNRSFGATFLIDTGQESAFAYNIHQYADVYTSKPENFLFYSPEAWLHVPFDIKIMPHHLKVPSSLFRTN</sequence>
<dbReference type="InterPro" id="IPR023214">
    <property type="entry name" value="HAD_sf"/>
</dbReference>
<protein>
    <submittedName>
        <fullName evidence="8">5'-nucleotidase domain-containing protein</fullName>
    </submittedName>
</protein>
<comment type="cofactor">
    <cofactor evidence="6">
        <name>Mg(2+)</name>
        <dbReference type="ChEBI" id="CHEBI:18420"/>
    </cofactor>
    <text evidence="6">Binds 1 Mg(2+) ion per subunit.</text>
</comment>
<dbReference type="FunFam" id="3.40.50.1000:FF:000126">
    <property type="entry name" value="Cytosolic purine 5-nucleotidase"/>
    <property type="match status" value="1"/>
</dbReference>
<dbReference type="InterPro" id="IPR008380">
    <property type="entry name" value="HAD-SF_hydro_IG_5-nucl"/>
</dbReference>
<evidence type="ECO:0000256" key="7">
    <source>
        <dbReference type="SAM" id="Coils"/>
    </source>
</evidence>
<dbReference type="Proteomes" id="UP001163823">
    <property type="component" value="Chromosome 2"/>
</dbReference>
<feature type="active site" description="Nucleophile" evidence="5">
    <location>
        <position position="109"/>
    </location>
</feature>
<dbReference type="AlphaFoldDB" id="A0AAD7QDJ7"/>
<feature type="coiled-coil region" evidence="7">
    <location>
        <begin position="450"/>
        <end position="481"/>
    </location>
</feature>
<dbReference type="EMBL" id="JARAOO010000002">
    <property type="protein sequence ID" value="KAJ7979557.1"/>
    <property type="molecule type" value="Genomic_DNA"/>
</dbReference>
<feature type="binding site" evidence="6">
    <location>
        <position position="392"/>
    </location>
    <ligand>
        <name>Mg(2+)</name>
        <dbReference type="ChEBI" id="CHEBI:18420"/>
    </ligand>
</feature>
<evidence type="ECO:0000256" key="5">
    <source>
        <dbReference type="PIRSR" id="PIRSR017434-1"/>
    </source>
</evidence>
<dbReference type="NCBIfam" id="TIGR02244">
    <property type="entry name" value="HAD-IG-Ncltidse"/>
    <property type="match status" value="1"/>
</dbReference>
<reference evidence="8" key="1">
    <citation type="journal article" date="2023" name="Science">
        <title>Elucidation of the pathway for biosynthesis of saponin adjuvants from the soapbark tree.</title>
        <authorList>
            <person name="Reed J."/>
            <person name="Orme A."/>
            <person name="El-Demerdash A."/>
            <person name="Owen C."/>
            <person name="Martin L.B.B."/>
            <person name="Misra R.C."/>
            <person name="Kikuchi S."/>
            <person name="Rejzek M."/>
            <person name="Martin A.C."/>
            <person name="Harkess A."/>
            <person name="Leebens-Mack J."/>
            <person name="Louveau T."/>
            <person name="Stephenson M.J."/>
            <person name="Osbourn A."/>
        </authorList>
    </citation>
    <scope>NUCLEOTIDE SEQUENCE</scope>
    <source>
        <strain evidence="8">S10</strain>
    </source>
</reference>
<feature type="binding site" evidence="6">
    <location>
        <position position="109"/>
    </location>
    <ligand>
        <name>Mg(2+)</name>
        <dbReference type="ChEBI" id="CHEBI:18420"/>
    </ligand>
</feature>
<evidence type="ECO:0000256" key="1">
    <source>
        <dbReference type="ARBA" id="ARBA00009589"/>
    </source>
</evidence>
<evidence type="ECO:0000313" key="9">
    <source>
        <dbReference type="Proteomes" id="UP001163823"/>
    </source>
</evidence>
<dbReference type="CDD" id="cd07522">
    <property type="entry name" value="HAD_cN-II"/>
    <property type="match status" value="1"/>
</dbReference>
<gene>
    <name evidence="8" type="ORF">O6P43_002945</name>
</gene>
<comment type="caution">
    <text evidence="8">The sequence shown here is derived from an EMBL/GenBank/DDBJ whole genome shotgun (WGS) entry which is preliminary data.</text>
</comment>
<comment type="similarity">
    <text evidence="1">Belongs to the 5'(3')-deoxyribonucleotidase family.</text>
</comment>
<keyword evidence="7" id="KW-0175">Coiled coil</keyword>
<keyword evidence="9" id="KW-1185">Reference proteome</keyword>
<evidence type="ECO:0000256" key="2">
    <source>
        <dbReference type="ARBA" id="ARBA00022723"/>
    </source>
</evidence>
<feature type="binding site" evidence="6">
    <location>
        <position position="111"/>
    </location>
    <ligand>
        <name>GMP</name>
        <dbReference type="ChEBI" id="CHEBI:58115"/>
    </ligand>
</feature>